<evidence type="ECO:0000313" key="11">
    <source>
        <dbReference type="Proteomes" id="UP000281553"/>
    </source>
</evidence>
<keyword evidence="5 8" id="KW-0472">Membrane</keyword>
<evidence type="ECO:0000256" key="7">
    <source>
        <dbReference type="ARBA" id="ARBA00023224"/>
    </source>
</evidence>
<dbReference type="InterPro" id="IPR017452">
    <property type="entry name" value="GPCR_Rhodpsn_7TM"/>
</dbReference>
<dbReference type="AlphaFoldDB" id="A0A3P7LSF5"/>
<proteinExistence type="predicted"/>
<evidence type="ECO:0000256" key="4">
    <source>
        <dbReference type="ARBA" id="ARBA00023040"/>
    </source>
</evidence>
<evidence type="ECO:0000259" key="9">
    <source>
        <dbReference type="PROSITE" id="PS50262"/>
    </source>
</evidence>
<evidence type="ECO:0000256" key="1">
    <source>
        <dbReference type="ARBA" id="ARBA00004141"/>
    </source>
</evidence>
<dbReference type="InterPro" id="IPR000276">
    <property type="entry name" value="GPCR_Rhodpsn"/>
</dbReference>
<evidence type="ECO:0000256" key="8">
    <source>
        <dbReference type="SAM" id="Phobius"/>
    </source>
</evidence>
<organism evidence="10 11">
    <name type="scientific">Dibothriocephalus latus</name>
    <name type="common">Fish tapeworm</name>
    <name type="synonym">Diphyllobothrium latum</name>
    <dbReference type="NCBI Taxonomy" id="60516"/>
    <lineage>
        <taxon>Eukaryota</taxon>
        <taxon>Metazoa</taxon>
        <taxon>Spiralia</taxon>
        <taxon>Lophotrochozoa</taxon>
        <taxon>Platyhelminthes</taxon>
        <taxon>Cestoda</taxon>
        <taxon>Eucestoda</taxon>
        <taxon>Diphyllobothriidea</taxon>
        <taxon>Diphyllobothriidae</taxon>
        <taxon>Dibothriocephalus</taxon>
    </lineage>
</organism>
<evidence type="ECO:0000256" key="5">
    <source>
        <dbReference type="ARBA" id="ARBA00023136"/>
    </source>
</evidence>
<keyword evidence="7" id="KW-0807">Transducer</keyword>
<protein>
    <recommendedName>
        <fullName evidence="9">G-protein coupled receptors family 1 profile domain-containing protein</fullName>
    </recommendedName>
</protein>
<name>A0A3P7LSF5_DIBLA</name>
<keyword evidence="6" id="KW-0675">Receptor</keyword>
<dbReference type="SUPFAM" id="SSF81321">
    <property type="entry name" value="Family A G protein-coupled receptor-like"/>
    <property type="match status" value="1"/>
</dbReference>
<gene>
    <name evidence="10" type="ORF">DILT_LOCUS13492</name>
</gene>
<comment type="subcellular location">
    <subcellularLocation>
        <location evidence="1">Membrane</location>
        <topology evidence="1">Multi-pass membrane protein</topology>
    </subcellularLocation>
</comment>
<keyword evidence="2 8" id="KW-0812">Transmembrane</keyword>
<reference evidence="10 11" key="1">
    <citation type="submission" date="2018-11" db="EMBL/GenBank/DDBJ databases">
        <authorList>
            <consortium name="Pathogen Informatics"/>
        </authorList>
    </citation>
    <scope>NUCLEOTIDE SEQUENCE [LARGE SCALE GENOMIC DNA]</scope>
</reference>
<dbReference type="Pfam" id="PF00001">
    <property type="entry name" value="7tm_1"/>
    <property type="match status" value="1"/>
</dbReference>
<keyword evidence="4" id="KW-0297">G-protein coupled receptor</keyword>
<dbReference type="Proteomes" id="UP000281553">
    <property type="component" value="Unassembled WGS sequence"/>
</dbReference>
<dbReference type="Gene3D" id="1.20.1070.10">
    <property type="entry name" value="Rhodopsin 7-helix transmembrane proteins"/>
    <property type="match status" value="1"/>
</dbReference>
<evidence type="ECO:0000256" key="2">
    <source>
        <dbReference type="ARBA" id="ARBA00022692"/>
    </source>
</evidence>
<evidence type="ECO:0000256" key="6">
    <source>
        <dbReference type="ARBA" id="ARBA00023170"/>
    </source>
</evidence>
<dbReference type="PANTHER" id="PTHR45695">
    <property type="entry name" value="LEUCOKININ RECEPTOR-RELATED"/>
    <property type="match status" value="1"/>
</dbReference>
<sequence>MENYTVQSDPPQVNPELTLRSSYAMIGVLSVFYAAMFIAGLIGNFAVLLIVLRNRHMRSVTNIFICNLSAADLLVTIFVEPLTLLQNIFIGNALK</sequence>
<dbReference type="OrthoDB" id="5987936at2759"/>
<dbReference type="GO" id="GO:0005886">
    <property type="term" value="C:plasma membrane"/>
    <property type="evidence" value="ECO:0007669"/>
    <property type="project" value="TreeGrafter"/>
</dbReference>
<accession>A0A3P7LSF5</accession>
<keyword evidence="3 8" id="KW-1133">Transmembrane helix</keyword>
<dbReference type="PROSITE" id="PS50262">
    <property type="entry name" value="G_PROTEIN_RECEP_F1_2"/>
    <property type="match status" value="1"/>
</dbReference>
<dbReference type="EMBL" id="UYRU01070470">
    <property type="protein sequence ID" value="VDN19804.1"/>
    <property type="molecule type" value="Genomic_DNA"/>
</dbReference>
<dbReference type="PRINTS" id="PR00237">
    <property type="entry name" value="GPCRRHODOPSN"/>
</dbReference>
<feature type="transmembrane region" description="Helical" evidence="8">
    <location>
        <begin position="59"/>
        <end position="79"/>
    </location>
</feature>
<feature type="transmembrane region" description="Helical" evidence="8">
    <location>
        <begin position="23"/>
        <end position="52"/>
    </location>
</feature>
<keyword evidence="11" id="KW-1185">Reference proteome</keyword>
<feature type="domain" description="G-protein coupled receptors family 1 profile" evidence="9">
    <location>
        <begin position="43"/>
        <end position="95"/>
    </location>
</feature>
<evidence type="ECO:0000256" key="3">
    <source>
        <dbReference type="ARBA" id="ARBA00022989"/>
    </source>
</evidence>
<evidence type="ECO:0000313" key="10">
    <source>
        <dbReference type="EMBL" id="VDN19804.1"/>
    </source>
</evidence>
<dbReference type="PANTHER" id="PTHR45695:SF9">
    <property type="entry name" value="LEUCOKININ RECEPTOR"/>
    <property type="match status" value="1"/>
</dbReference>
<dbReference type="GO" id="GO:0004930">
    <property type="term" value="F:G protein-coupled receptor activity"/>
    <property type="evidence" value="ECO:0007669"/>
    <property type="project" value="UniProtKB-KW"/>
</dbReference>